<organism evidence="1 2">
    <name type="scientific">Crotalaria pallida</name>
    <name type="common">Smooth rattlebox</name>
    <name type="synonym">Crotalaria striata</name>
    <dbReference type="NCBI Taxonomy" id="3830"/>
    <lineage>
        <taxon>Eukaryota</taxon>
        <taxon>Viridiplantae</taxon>
        <taxon>Streptophyta</taxon>
        <taxon>Embryophyta</taxon>
        <taxon>Tracheophyta</taxon>
        <taxon>Spermatophyta</taxon>
        <taxon>Magnoliopsida</taxon>
        <taxon>eudicotyledons</taxon>
        <taxon>Gunneridae</taxon>
        <taxon>Pentapetalae</taxon>
        <taxon>rosids</taxon>
        <taxon>fabids</taxon>
        <taxon>Fabales</taxon>
        <taxon>Fabaceae</taxon>
        <taxon>Papilionoideae</taxon>
        <taxon>50 kb inversion clade</taxon>
        <taxon>genistoids sensu lato</taxon>
        <taxon>core genistoids</taxon>
        <taxon>Crotalarieae</taxon>
        <taxon>Crotalaria</taxon>
    </lineage>
</organism>
<evidence type="ECO:0000313" key="1">
    <source>
        <dbReference type="EMBL" id="KAK7267282.1"/>
    </source>
</evidence>
<proteinExistence type="predicted"/>
<accession>A0AAN9F0T0</accession>
<name>A0AAN9F0T0_CROPI</name>
<evidence type="ECO:0000313" key="2">
    <source>
        <dbReference type="Proteomes" id="UP001372338"/>
    </source>
</evidence>
<sequence>MAVQHNGEDSTRLSLSFCKTSKFSHILALSDEDGYLNLFDTRRHFTGTTSFVENTVSATVMDVVYPLWAMSPSIDVASLNWVISSNMSTQNKNETMVICAHVCYSSLKDGLCDDAEVTIVKVG</sequence>
<keyword evidence="2" id="KW-1185">Reference proteome</keyword>
<comment type="caution">
    <text evidence="1">The sequence shown here is derived from an EMBL/GenBank/DDBJ whole genome shotgun (WGS) entry which is preliminary data.</text>
</comment>
<gene>
    <name evidence="1" type="ORF">RIF29_19949</name>
</gene>
<protein>
    <submittedName>
        <fullName evidence="1">Uncharacterized protein</fullName>
    </submittedName>
</protein>
<dbReference type="Proteomes" id="UP001372338">
    <property type="component" value="Unassembled WGS sequence"/>
</dbReference>
<reference evidence="1 2" key="1">
    <citation type="submission" date="2024-01" db="EMBL/GenBank/DDBJ databases">
        <title>The genomes of 5 underutilized Papilionoideae crops provide insights into root nodulation and disease resistanc.</title>
        <authorList>
            <person name="Yuan L."/>
        </authorList>
    </citation>
    <scope>NUCLEOTIDE SEQUENCE [LARGE SCALE GENOMIC DNA]</scope>
    <source>
        <strain evidence="1">ZHUSHIDOU_FW_LH</strain>
        <tissue evidence="1">Leaf</tissue>
    </source>
</reference>
<dbReference type="AlphaFoldDB" id="A0AAN9F0T0"/>
<dbReference type="EMBL" id="JAYWIO010000004">
    <property type="protein sequence ID" value="KAK7267282.1"/>
    <property type="molecule type" value="Genomic_DNA"/>
</dbReference>